<evidence type="ECO:0000256" key="5">
    <source>
        <dbReference type="ARBA" id="ARBA00023136"/>
    </source>
</evidence>
<accession>A0A2V3PIX8</accession>
<feature type="chain" id="PRO_5016030999" evidence="8">
    <location>
        <begin position="20"/>
        <end position="996"/>
    </location>
</feature>
<comment type="subcellular location">
    <subcellularLocation>
        <location evidence="1 7">Cell outer membrane</location>
        <topology evidence="1 7">Multi-pass membrane protein</topology>
    </subcellularLocation>
</comment>
<evidence type="ECO:0000256" key="6">
    <source>
        <dbReference type="ARBA" id="ARBA00023237"/>
    </source>
</evidence>
<evidence type="ECO:0000256" key="3">
    <source>
        <dbReference type="ARBA" id="ARBA00022452"/>
    </source>
</evidence>
<evidence type="ECO:0000256" key="4">
    <source>
        <dbReference type="ARBA" id="ARBA00022692"/>
    </source>
</evidence>
<keyword evidence="6 7" id="KW-0998">Cell outer membrane</keyword>
<keyword evidence="5 7" id="KW-0472">Membrane</keyword>
<organism evidence="10 11">
    <name type="scientific">Dysgonomonas alginatilytica</name>
    <dbReference type="NCBI Taxonomy" id="1605892"/>
    <lineage>
        <taxon>Bacteria</taxon>
        <taxon>Pseudomonadati</taxon>
        <taxon>Bacteroidota</taxon>
        <taxon>Bacteroidia</taxon>
        <taxon>Bacteroidales</taxon>
        <taxon>Dysgonomonadaceae</taxon>
        <taxon>Dysgonomonas</taxon>
    </lineage>
</organism>
<evidence type="ECO:0000259" key="9">
    <source>
        <dbReference type="Pfam" id="PF07715"/>
    </source>
</evidence>
<dbReference type="InterPro" id="IPR008969">
    <property type="entry name" value="CarboxyPept-like_regulatory"/>
</dbReference>
<dbReference type="SUPFAM" id="SSF56935">
    <property type="entry name" value="Porins"/>
    <property type="match status" value="1"/>
</dbReference>
<evidence type="ECO:0000256" key="8">
    <source>
        <dbReference type="SAM" id="SignalP"/>
    </source>
</evidence>
<dbReference type="AlphaFoldDB" id="A0A2V3PIX8"/>
<dbReference type="NCBIfam" id="TIGR04056">
    <property type="entry name" value="OMP_RagA_SusC"/>
    <property type="match status" value="1"/>
</dbReference>
<keyword evidence="2 7" id="KW-0813">Transport</keyword>
<dbReference type="OrthoDB" id="9768177at2"/>
<dbReference type="InterPro" id="IPR036942">
    <property type="entry name" value="Beta-barrel_TonB_sf"/>
</dbReference>
<evidence type="ECO:0000256" key="2">
    <source>
        <dbReference type="ARBA" id="ARBA00022448"/>
    </source>
</evidence>
<dbReference type="InterPro" id="IPR023997">
    <property type="entry name" value="TonB-dep_OMP_SusC/RagA_CS"/>
</dbReference>
<dbReference type="EMBL" id="QICL01000033">
    <property type="protein sequence ID" value="PXV59994.1"/>
    <property type="molecule type" value="Genomic_DNA"/>
</dbReference>
<evidence type="ECO:0000256" key="7">
    <source>
        <dbReference type="PROSITE-ProRule" id="PRU01360"/>
    </source>
</evidence>
<reference evidence="10 11" key="1">
    <citation type="submission" date="2018-03" db="EMBL/GenBank/DDBJ databases">
        <title>Genomic Encyclopedia of Archaeal and Bacterial Type Strains, Phase II (KMG-II): from individual species to whole genera.</title>
        <authorList>
            <person name="Goeker M."/>
        </authorList>
    </citation>
    <scope>NUCLEOTIDE SEQUENCE [LARGE SCALE GENOMIC DNA]</scope>
    <source>
        <strain evidence="10 11">DSM 100214</strain>
    </source>
</reference>
<dbReference type="NCBIfam" id="TIGR04057">
    <property type="entry name" value="SusC_RagA_signa"/>
    <property type="match status" value="1"/>
</dbReference>
<evidence type="ECO:0000256" key="1">
    <source>
        <dbReference type="ARBA" id="ARBA00004571"/>
    </source>
</evidence>
<protein>
    <submittedName>
        <fullName evidence="10">TonB-linked SusC/RagA family outer membrane protein</fullName>
    </submittedName>
</protein>
<keyword evidence="3 7" id="KW-1134">Transmembrane beta strand</keyword>
<comment type="caution">
    <text evidence="10">The sequence shown here is derived from an EMBL/GenBank/DDBJ whole genome shotgun (WGS) entry which is preliminary data.</text>
</comment>
<keyword evidence="11" id="KW-1185">Reference proteome</keyword>
<dbReference type="InterPro" id="IPR023996">
    <property type="entry name" value="TonB-dep_OMP_SusC/RagA"/>
</dbReference>
<sequence length="996" mass="111330">MMKKLLILMLSMFTLAVCAQNVNITGKVVDVESNPLIGVYVKIKGTTTGTVTDMDGKFGLSGERGQTLVFSFLGLTTQEVVYNGAPLNITLKENAADLDEVVVIGYQTIRKADLTGAVSVVDTKEMRKSAAGTIATQMQGLATGVNVRSSGRAGEDASIEIRGVGTLSDRTPLWIVDGMIMNPGIDFNPSDIETIQVLKDASSAAIYGSRAANGVIIVTTKKGRSGPMKVSVNAKATMEWTPRYDLMDAANYKKYNDLAYTEGIANGSWNEGLQQHSNYDTNWQDAVFRTGVIQDYNVSLSGGGEHGGYFVSGGYFNHKGVSFGNDFDRYSFRVNTDGKKGLFSFGQSLAFSATDKDPLQTNPYNDVMRLLPTIPVYDENNPGGFGYGDTNANTFAVNPIARETLERQREIQHRLNGAVWLEFKPLPYLSYKLNAGIDYYFWEKSWFRGEGNWQRNQEHRNPEGLKERTNTYNRLLEHTVNFNKNFGKHHIDALAGLTYQTYKWETVGGSRLNFPLVGGSYLTVLDAGQSNQQNFNSIRANSMISYLGRFNYNYDNKYYLTGTMRRDGTSRLSKENRWGNFPSISGAWRISQEKFFNVSWIEDFKLRGNWGRLGNAAIGNWDYLGTINQSMVTVIGGKLVSAAAQVKIVNSDLKWETKETVNVGFDAAFLNQRLTASVEYYYATSRDILTTMPIAISTGNQEGAPMANAASLRNKGFEFTANWRDKIGEFNYGIVTNLTTLNNKVLDLGYGRGVNYSGLTKSKEGEPLSMYYLYKTEGIFKTQAQIDNYVSSNGTPILIGDKRPQLGDVIYVDTDDNAAITANDRQIVGNPWAKVQLALTFTGNWRNWDFSMMWYGQFGNDIYNVTKWQGTYFADNSNYLNFKKGDEPYQINPNSNTPRIIYGDARNTYASDRYLENGSFFRSQYIQMGYTFDKKLIKNLGIEALRVYATGSNLITFTKYSGLDPQFINNDVWDRGTDSFAFPNMGSVMFGLDLTF</sequence>
<dbReference type="Pfam" id="PF13715">
    <property type="entry name" value="CarbopepD_reg_2"/>
    <property type="match status" value="1"/>
</dbReference>
<dbReference type="Proteomes" id="UP000247973">
    <property type="component" value="Unassembled WGS sequence"/>
</dbReference>
<comment type="similarity">
    <text evidence="7">Belongs to the TonB-dependent receptor family.</text>
</comment>
<dbReference type="InterPro" id="IPR012910">
    <property type="entry name" value="Plug_dom"/>
</dbReference>
<proteinExistence type="inferred from homology"/>
<dbReference type="Pfam" id="PF07715">
    <property type="entry name" value="Plug"/>
    <property type="match status" value="1"/>
</dbReference>
<feature type="signal peptide" evidence="8">
    <location>
        <begin position="1"/>
        <end position="19"/>
    </location>
</feature>
<evidence type="ECO:0000313" key="11">
    <source>
        <dbReference type="Proteomes" id="UP000247973"/>
    </source>
</evidence>
<dbReference type="InterPro" id="IPR039426">
    <property type="entry name" value="TonB-dep_rcpt-like"/>
</dbReference>
<dbReference type="InterPro" id="IPR037066">
    <property type="entry name" value="Plug_dom_sf"/>
</dbReference>
<dbReference type="Gene3D" id="2.40.170.20">
    <property type="entry name" value="TonB-dependent receptor, beta-barrel domain"/>
    <property type="match status" value="1"/>
</dbReference>
<dbReference type="GO" id="GO:0009279">
    <property type="term" value="C:cell outer membrane"/>
    <property type="evidence" value="ECO:0007669"/>
    <property type="project" value="UniProtKB-SubCell"/>
</dbReference>
<gene>
    <name evidence="10" type="ORF">CLV62_13320</name>
</gene>
<dbReference type="SUPFAM" id="SSF49464">
    <property type="entry name" value="Carboxypeptidase regulatory domain-like"/>
    <property type="match status" value="1"/>
</dbReference>
<keyword evidence="4 7" id="KW-0812">Transmembrane</keyword>
<dbReference type="RefSeq" id="WP_110312248.1">
    <property type="nucleotide sequence ID" value="NZ_QICL01000033.1"/>
</dbReference>
<dbReference type="PROSITE" id="PS52016">
    <property type="entry name" value="TONB_DEPENDENT_REC_3"/>
    <property type="match status" value="1"/>
</dbReference>
<feature type="domain" description="TonB-dependent receptor plug" evidence="9">
    <location>
        <begin position="111"/>
        <end position="215"/>
    </location>
</feature>
<evidence type="ECO:0000313" key="10">
    <source>
        <dbReference type="EMBL" id="PXV59994.1"/>
    </source>
</evidence>
<name>A0A2V3PIX8_9BACT</name>
<keyword evidence="8" id="KW-0732">Signal</keyword>
<dbReference type="Gene3D" id="2.170.130.10">
    <property type="entry name" value="TonB-dependent receptor, plug domain"/>
    <property type="match status" value="1"/>
</dbReference>